<dbReference type="Pfam" id="PF07554">
    <property type="entry name" value="FIVAR"/>
    <property type="match status" value="2"/>
</dbReference>
<keyword evidence="10" id="KW-1185">Reference proteome</keyword>
<dbReference type="PROSITE" id="PS50847">
    <property type="entry name" value="GRAM_POS_ANCHORING"/>
    <property type="match status" value="1"/>
</dbReference>
<feature type="compositionally biased region" description="Basic and acidic residues" evidence="5">
    <location>
        <begin position="266"/>
        <end position="281"/>
    </location>
</feature>
<keyword evidence="4" id="KW-0572">Peptidoglycan-anchor</keyword>
<reference evidence="7 9" key="1">
    <citation type="submission" date="2012-06" db="EMBL/GenBank/DDBJ databases">
        <title>Draft genome sequence of Lactobacillus gigeriorum CRBIP 24.85T, isolated from chicken crop.</title>
        <authorList>
            <person name="Cousin S."/>
            <person name="Ma L."/>
            <person name="Creno S."/>
            <person name="Clermont D."/>
            <person name="Loux V."/>
            <person name="Bizet C."/>
            <person name="Bouchier C."/>
        </authorList>
    </citation>
    <scope>NUCLEOTIDE SEQUENCE [LARGE SCALE GENOMIC DNA]</scope>
    <source>
        <strain evidence="9">CRBIP 24.85T</strain>
        <strain evidence="7">Type strain: CRBIP 24.85</strain>
    </source>
</reference>
<proteinExistence type="predicted"/>
<evidence type="ECO:0000256" key="1">
    <source>
        <dbReference type="ARBA" id="ARBA00022512"/>
    </source>
</evidence>
<protein>
    <recommendedName>
        <fullName evidence="6">Gram-positive cocci surface proteins LPxTG domain-containing protein</fullName>
    </recommendedName>
</protein>
<dbReference type="Gene3D" id="1.20.120.1850">
    <property type="entry name" value="Ebh helix bundles repeating unit (S and A modules)"/>
    <property type="match status" value="2"/>
</dbReference>
<dbReference type="SUPFAM" id="SSF46997">
    <property type="entry name" value="Bacterial immunoglobulin/albumin-binding domains"/>
    <property type="match status" value="4"/>
</dbReference>
<dbReference type="Proteomes" id="UP000051521">
    <property type="component" value="Unassembled WGS sequence"/>
</dbReference>
<keyword evidence="3" id="KW-0732">Signal</keyword>
<dbReference type="STRING" id="1423751.FC38_GL000964"/>
<evidence type="ECO:0000256" key="2">
    <source>
        <dbReference type="ARBA" id="ARBA00022525"/>
    </source>
</evidence>
<dbReference type="PATRIC" id="fig|1423751.3.peg.1000"/>
<dbReference type="InterPro" id="IPR002988">
    <property type="entry name" value="GA_module"/>
</dbReference>
<organism evidence="7 9">
    <name type="scientific">Lactobacillus gigeriorum DSM 23908 = CRBIP 24.85</name>
    <dbReference type="NCBI Taxonomy" id="1423751"/>
    <lineage>
        <taxon>Bacteria</taxon>
        <taxon>Bacillati</taxon>
        <taxon>Bacillota</taxon>
        <taxon>Bacilli</taxon>
        <taxon>Lactobacillales</taxon>
        <taxon>Lactobacillaceae</taxon>
        <taxon>Lactobacillus</taxon>
    </lineage>
</organism>
<gene>
    <name evidence="7" type="ORF">BN52_02060</name>
    <name evidence="8" type="ORF">FC38_GL000964</name>
</gene>
<evidence type="ECO:0000313" key="9">
    <source>
        <dbReference type="Proteomes" id="UP000009326"/>
    </source>
</evidence>
<evidence type="ECO:0000313" key="7">
    <source>
        <dbReference type="EMBL" id="CCI87038.1"/>
    </source>
</evidence>
<evidence type="ECO:0000313" key="8">
    <source>
        <dbReference type="EMBL" id="KRN10566.1"/>
    </source>
</evidence>
<dbReference type="InterPro" id="IPR020840">
    <property type="entry name" value="Extracell_matrix-bd_GA"/>
</dbReference>
<feature type="region of interest" description="Disordered" evidence="5">
    <location>
        <begin position="438"/>
        <end position="458"/>
    </location>
</feature>
<evidence type="ECO:0000259" key="6">
    <source>
        <dbReference type="PROSITE" id="PS50847"/>
    </source>
</evidence>
<dbReference type="AlphaFoldDB" id="I7LFW7"/>
<sequence>MNPLTYTGNIGDVYDYATNAKAPKGYVLVGTSSNLKGTFSRSDHDAYIYVKIDRNGAKAMIESLTHLNHAQKQVAEDAVDKATNSNEISTTEGDATTLDQGVASLKQAISDGKGTHGTVAYDEADADKKSALNNAIKNGQAVTDVTNGGNDDLSTVRRLTQAIETAKAALNGENNLETAQNHANQDIDQMGNLSGDQKQNAETAIKNAKTSSDVAKAKNDAKTLNDDLGKLSQTISDANQAKTTPNYTEADPEKQKALDDALSEAEQAKDSNDPSEVEKATKDLQDAQAALNGDANKAKAENEANDNTDESNQTQVTNQSTNANNSNLRDADKITISVQGTITVHDKSMLTSSEKAEIEQAIRNANPDLPQGTNISVDDTGNADITYPDGSSTIVKTTLKQVLHVKLSHNSHVAKGKQSKANKRLVVKTVPITTSAKSGELPHAVSEKNKLPQTGEKNSEGATIAGLLALGLSLIGLMKFKRREDSDKD</sequence>
<keyword evidence="1" id="KW-0134">Cell wall</keyword>
<evidence type="ECO:0000256" key="4">
    <source>
        <dbReference type="ARBA" id="ARBA00023088"/>
    </source>
</evidence>
<dbReference type="SMART" id="SM00844">
    <property type="entry name" value="GA"/>
    <property type="match status" value="2"/>
</dbReference>
<reference evidence="8 10" key="2">
    <citation type="journal article" date="2015" name="Genome Announc.">
        <title>Expanding the biotechnology potential of lactobacilli through comparative genomics of 213 strains and associated genera.</title>
        <authorList>
            <person name="Sun Z."/>
            <person name="Harris H.M."/>
            <person name="McCann A."/>
            <person name="Guo C."/>
            <person name="Argimon S."/>
            <person name="Zhang W."/>
            <person name="Yang X."/>
            <person name="Jeffery I.B."/>
            <person name="Cooney J.C."/>
            <person name="Kagawa T.F."/>
            <person name="Liu W."/>
            <person name="Song Y."/>
            <person name="Salvetti E."/>
            <person name="Wrobel A."/>
            <person name="Rasinkangas P."/>
            <person name="Parkhill J."/>
            <person name="Rea M.C."/>
            <person name="O'Sullivan O."/>
            <person name="Ritari J."/>
            <person name="Douillard F.P."/>
            <person name="Paul Ross R."/>
            <person name="Yang R."/>
            <person name="Briner A.E."/>
            <person name="Felis G.E."/>
            <person name="de Vos W.M."/>
            <person name="Barrangou R."/>
            <person name="Klaenhammer T.R."/>
            <person name="Caufield P.W."/>
            <person name="Cui Y."/>
            <person name="Zhang H."/>
            <person name="O'Toole P.W."/>
        </authorList>
    </citation>
    <scope>NUCLEOTIDE SEQUENCE [LARGE SCALE GENOMIC DNA]</scope>
    <source>
        <strain evidence="8 10">DSM 23908</strain>
    </source>
</reference>
<evidence type="ECO:0000256" key="5">
    <source>
        <dbReference type="SAM" id="MobiDB-lite"/>
    </source>
</evidence>
<dbReference type="Proteomes" id="UP000009326">
    <property type="component" value="Unassembled WGS sequence"/>
</dbReference>
<feature type="compositionally biased region" description="Polar residues" evidence="5">
    <location>
        <begin position="235"/>
        <end position="247"/>
    </location>
</feature>
<dbReference type="OrthoDB" id="2330116at2"/>
<feature type="region of interest" description="Disordered" evidence="5">
    <location>
        <begin position="235"/>
        <end position="281"/>
    </location>
</feature>
<feature type="compositionally biased region" description="Polar residues" evidence="5">
    <location>
        <begin position="310"/>
        <end position="328"/>
    </location>
</feature>
<evidence type="ECO:0000256" key="3">
    <source>
        <dbReference type="ARBA" id="ARBA00022729"/>
    </source>
</evidence>
<dbReference type="InterPro" id="IPR044024">
    <property type="entry name" value="aRib"/>
</dbReference>
<evidence type="ECO:0000313" key="10">
    <source>
        <dbReference type="Proteomes" id="UP000051521"/>
    </source>
</evidence>
<dbReference type="EMBL" id="AYZO01000029">
    <property type="protein sequence ID" value="KRN10566.1"/>
    <property type="molecule type" value="Genomic_DNA"/>
</dbReference>
<dbReference type="NCBIfam" id="TIGR01167">
    <property type="entry name" value="LPXTG_anchor"/>
    <property type="match status" value="1"/>
</dbReference>
<dbReference type="Pfam" id="PF01468">
    <property type="entry name" value="GA"/>
    <property type="match status" value="2"/>
</dbReference>
<accession>I7LFW7</accession>
<dbReference type="EMBL" id="CAKC01000045">
    <property type="protein sequence ID" value="CCI87038.1"/>
    <property type="molecule type" value="Genomic_DNA"/>
</dbReference>
<dbReference type="RefSeq" id="WP_008473149.1">
    <property type="nucleotide sequence ID" value="NZ_AYZO01000029.1"/>
</dbReference>
<dbReference type="InterPro" id="IPR019931">
    <property type="entry name" value="LPXTG_anchor"/>
</dbReference>
<feature type="domain" description="Gram-positive cocci surface proteins LPxTG" evidence="6">
    <location>
        <begin position="451"/>
        <end position="489"/>
    </location>
</feature>
<comment type="caution">
    <text evidence="7">The sequence shown here is derived from an EMBL/GenBank/DDBJ whole genome shotgun (WGS) entry which is preliminary data.</text>
</comment>
<dbReference type="InterPro" id="IPR009063">
    <property type="entry name" value="Ig/albumin-bd_sf"/>
</dbReference>
<dbReference type="Pfam" id="PF18938">
    <property type="entry name" value="aRib"/>
    <property type="match status" value="1"/>
</dbReference>
<dbReference type="Pfam" id="PF00746">
    <property type="entry name" value="Gram_pos_anchor"/>
    <property type="match status" value="1"/>
</dbReference>
<name>I7LFW7_9LACO</name>
<feature type="region of interest" description="Disordered" evidence="5">
    <location>
        <begin position="294"/>
        <end position="328"/>
    </location>
</feature>
<dbReference type="Gene3D" id="1.20.5.420">
    <property type="entry name" value="Immunoglobulin FC, subunit C"/>
    <property type="match status" value="1"/>
</dbReference>
<keyword evidence="2" id="KW-0964">Secreted</keyword>
<dbReference type="Gene3D" id="3.10.20.890">
    <property type="match status" value="1"/>
</dbReference>